<evidence type="ECO:0000256" key="9">
    <source>
        <dbReference type="SAM" id="Phobius"/>
    </source>
</evidence>
<dbReference type="Pfam" id="PF00892">
    <property type="entry name" value="EamA"/>
    <property type="match status" value="1"/>
</dbReference>
<feature type="region of interest" description="Disordered" evidence="8">
    <location>
        <begin position="230"/>
        <end position="262"/>
    </location>
</feature>
<dbReference type="InterPro" id="IPR051258">
    <property type="entry name" value="Diverse_Substrate_Transporter"/>
</dbReference>
<keyword evidence="7" id="KW-0175">Coiled coil</keyword>
<evidence type="ECO:0000256" key="7">
    <source>
        <dbReference type="SAM" id="Coils"/>
    </source>
</evidence>
<feature type="transmembrane region" description="Helical" evidence="9">
    <location>
        <begin position="665"/>
        <end position="685"/>
    </location>
</feature>
<feature type="compositionally biased region" description="Polar residues" evidence="8">
    <location>
        <begin position="252"/>
        <end position="262"/>
    </location>
</feature>
<feature type="transmembrane region" description="Helical" evidence="9">
    <location>
        <begin position="610"/>
        <end position="632"/>
    </location>
</feature>
<keyword evidence="3" id="KW-1003">Cell membrane</keyword>
<dbReference type="eggNOG" id="COG0697">
    <property type="taxonomic scope" value="Bacteria"/>
</dbReference>
<sequence length="847" mass="91615">MGRFEKRPDNPRVRGDLSRAAENALWAVVEDLENLQQTVLRSLQEDVKRLEGDKNRLADDIERLLVEKEKLQQARQITEQQVLIRQLAEVLAKHISSQLQSSLATLASQAIEGESYGRATLKSAEVKSDINENVGQMLDTLDDTVTITFNSLQQELKNYQSSLSQQLSRMYNQQQQGEAILAEFVNRLHEELEKTQEETPLQAATTPTVLQLIDPREKSFFEASTTRNGTEPISLIPKEFSNGETKSEPPLSFQSPQENTTEPISVLNPELSESTITSPLPGISAPQENTTEPISVLNPELSESTITSPLPGISAPQENTTEPISVLNPELPESTTTSPLPGISATQENTTEPISVLNPELPESTITSPLPGISATQENTTEPISVLNPELSESTTTSPLPGISATQSEIFEPISVLNPDLSESTITSPLPGISAPQSEIFEPISVLNPDLSEGTTTSPTPTASIPKPLPREKAREPISVLRPDLSTTSTATAKSASKQGATPRRRQSRSAPNWSPVQVGFLLVVLSTVVSSLYNVAVKAIFQTGSEIFGGLAPTVGNILLVLMLRLLVVVPLMLLLAPILHPPVWQDLQNLFDAKRRNANSDLAMTQRVLLLSIVSGCCLFLSQVLIYMAIGEVATGVAIALFFIYPSITALLSWFLFRDRPNLWGAGAIASIFCGELLVLGSSPNIGNSSLGSSTAIFSGIAFAVYVILTRLCSDKLHPVSFTLINFATMLLCSFICLLVPLPSSWSLAIDSSRLLELILSAFMLGVLTLCGYLFNNFGIRQLGASRSAIIGASVPVLTVIFAGLMIQESLDIVQVLGVLLVTFGAAAFSFEKMRNQVKPSSSPN</sequence>
<dbReference type="GO" id="GO:0005886">
    <property type="term" value="C:plasma membrane"/>
    <property type="evidence" value="ECO:0007669"/>
    <property type="project" value="UniProtKB-SubCell"/>
</dbReference>
<dbReference type="Proteomes" id="UP000010475">
    <property type="component" value="Chromosome"/>
</dbReference>
<dbReference type="STRING" id="56107.Cylst_0707"/>
<feature type="domain" description="EamA" evidence="10">
    <location>
        <begin position="694"/>
        <end position="831"/>
    </location>
</feature>
<evidence type="ECO:0000256" key="3">
    <source>
        <dbReference type="ARBA" id="ARBA00022475"/>
    </source>
</evidence>
<dbReference type="HOGENOM" id="CLU_017081_0_0_3"/>
<dbReference type="eggNOG" id="COG3266">
    <property type="taxonomic scope" value="Bacteria"/>
</dbReference>
<feature type="transmembrane region" description="Helical" evidence="9">
    <location>
        <begin position="638"/>
        <end position="658"/>
    </location>
</feature>
<protein>
    <submittedName>
        <fullName evidence="11">DMT(Drug/metabolite transporter) superfamily permease</fullName>
    </submittedName>
</protein>
<evidence type="ECO:0000256" key="4">
    <source>
        <dbReference type="ARBA" id="ARBA00022692"/>
    </source>
</evidence>
<dbReference type="SUPFAM" id="SSF103481">
    <property type="entry name" value="Multidrug resistance efflux transporter EmrE"/>
    <property type="match status" value="2"/>
</dbReference>
<keyword evidence="6 9" id="KW-0472">Membrane</keyword>
<keyword evidence="5 9" id="KW-1133">Transmembrane helix</keyword>
<reference evidence="11 12" key="1">
    <citation type="submission" date="2012-06" db="EMBL/GenBank/DDBJ databases">
        <title>Finished chromosome of genome of Cylindrospermum stagnale PCC 7417.</title>
        <authorList>
            <consortium name="US DOE Joint Genome Institute"/>
            <person name="Gugger M."/>
            <person name="Coursin T."/>
            <person name="Rippka R."/>
            <person name="Tandeau De Marsac N."/>
            <person name="Huntemann M."/>
            <person name="Wei C.-L."/>
            <person name="Han J."/>
            <person name="Detter J.C."/>
            <person name="Han C."/>
            <person name="Tapia R."/>
            <person name="Chen A."/>
            <person name="Kyrpides N."/>
            <person name="Mavromatis K."/>
            <person name="Markowitz V."/>
            <person name="Szeto E."/>
            <person name="Ivanova N."/>
            <person name="Pagani I."/>
            <person name="Pati A."/>
            <person name="Goodwin L."/>
            <person name="Nordberg H.P."/>
            <person name="Cantor M.N."/>
            <person name="Hua S.X."/>
            <person name="Woyke T."/>
            <person name="Kerfeld C.A."/>
        </authorList>
    </citation>
    <scope>NUCLEOTIDE SEQUENCE [LARGE SCALE GENOMIC DNA]</scope>
    <source>
        <strain evidence="11 12">PCC 7417</strain>
    </source>
</reference>
<dbReference type="KEGG" id="csg:Cylst_0707"/>
<evidence type="ECO:0000313" key="12">
    <source>
        <dbReference type="Proteomes" id="UP000010475"/>
    </source>
</evidence>
<evidence type="ECO:0000259" key="10">
    <source>
        <dbReference type="Pfam" id="PF00892"/>
    </source>
</evidence>
<dbReference type="InterPro" id="IPR000620">
    <property type="entry name" value="EamA_dom"/>
</dbReference>
<organism evidence="11 12">
    <name type="scientific">Cylindrospermum stagnale PCC 7417</name>
    <dbReference type="NCBI Taxonomy" id="56107"/>
    <lineage>
        <taxon>Bacteria</taxon>
        <taxon>Bacillati</taxon>
        <taxon>Cyanobacteriota</taxon>
        <taxon>Cyanophyceae</taxon>
        <taxon>Nostocales</taxon>
        <taxon>Nostocaceae</taxon>
        <taxon>Cylindrospermum</taxon>
    </lineage>
</organism>
<evidence type="ECO:0000313" key="11">
    <source>
        <dbReference type="EMBL" id="AFZ23035.1"/>
    </source>
</evidence>
<keyword evidence="12" id="KW-1185">Reference proteome</keyword>
<feature type="coiled-coil region" evidence="7">
    <location>
        <begin position="40"/>
        <end position="81"/>
    </location>
</feature>
<feature type="transmembrane region" description="Helical" evidence="9">
    <location>
        <begin position="556"/>
        <end position="581"/>
    </location>
</feature>
<dbReference type="EMBL" id="CP003642">
    <property type="protein sequence ID" value="AFZ23035.1"/>
    <property type="molecule type" value="Genomic_DNA"/>
</dbReference>
<feature type="transmembrane region" description="Helical" evidence="9">
    <location>
        <begin position="723"/>
        <end position="745"/>
    </location>
</feature>
<evidence type="ECO:0000256" key="2">
    <source>
        <dbReference type="ARBA" id="ARBA00007362"/>
    </source>
</evidence>
<evidence type="ECO:0000256" key="5">
    <source>
        <dbReference type="ARBA" id="ARBA00022989"/>
    </source>
</evidence>
<name>K9WRN1_9NOST</name>
<accession>K9WRN1</accession>
<gene>
    <name evidence="11" type="ORF">Cylst_0707</name>
</gene>
<dbReference type="PANTHER" id="PTHR42920">
    <property type="entry name" value="OS03G0707200 PROTEIN-RELATED"/>
    <property type="match status" value="1"/>
</dbReference>
<feature type="compositionally biased region" description="Low complexity" evidence="8">
    <location>
        <begin position="486"/>
        <end position="498"/>
    </location>
</feature>
<feature type="transmembrane region" description="Helical" evidence="9">
    <location>
        <begin position="757"/>
        <end position="778"/>
    </location>
</feature>
<evidence type="ECO:0000256" key="1">
    <source>
        <dbReference type="ARBA" id="ARBA00004651"/>
    </source>
</evidence>
<feature type="region of interest" description="Disordered" evidence="8">
    <location>
        <begin position="448"/>
        <end position="512"/>
    </location>
</feature>
<keyword evidence="4 9" id="KW-0812">Transmembrane</keyword>
<evidence type="ECO:0000256" key="6">
    <source>
        <dbReference type="ARBA" id="ARBA00023136"/>
    </source>
</evidence>
<proteinExistence type="inferred from homology"/>
<feature type="transmembrane region" description="Helical" evidence="9">
    <location>
        <begin position="691"/>
        <end position="711"/>
    </location>
</feature>
<evidence type="ECO:0000256" key="8">
    <source>
        <dbReference type="SAM" id="MobiDB-lite"/>
    </source>
</evidence>
<dbReference type="InterPro" id="IPR037185">
    <property type="entry name" value="EmrE-like"/>
</dbReference>
<dbReference type="eggNOG" id="COG1196">
    <property type="taxonomic scope" value="Bacteria"/>
</dbReference>
<comment type="subcellular location">
    <subcellularLocation>
        <location evidence="1">Cell membrane</location>
        <topology evidence="1">Multi-pass membrane protein</topology>
    </subcellularLocation>
</comment>
<dbReference type="RefSeq" id="WP_015206291.1">
    <property type="nucleotide sequence ID" value="NC_019757.1"/>
</dbReference>
<feature type="compositionally biased region" description="Low complexity" evidence="8">
    <location>
        <begin position="455"/>
        <end position="464"/>
    </location>
</feature>
<feature type="transmembrane region" description="Helical" evidence="9">
    <location>
        <begin position="790"/>
        <end position="809"/>
    </location>
</feature>
<dbReference type="PATRIC" id="fig|56107.3.peg.794"/>
<dbReference type="AlphaFoldDB" id="K9WRN1"/>
<dbReference type="OrthoDB" id="517612at2"/>
<dbReference type="PANTHER" id="PTHR42920:SF5">
    <property type="entry name" value="EAMA DOMAIN-CONTAINING PROTEIN"/>
    <property type="match status" value="1"/>
</dbReference>
<comment type="similarity">
    <text evidence="2">Belongs to the EamA transporter family.</text>
</comment>
<feature type="transmembrane region" description="Helical" evidence="9">
    <location>
        <begin position="815"/>
        <end position="833"/>
    </location>
</feature>